<protein>
    <submittedName>
        <fullName evidence="1">Uncharacterized protein</fullName>
    </submittedName>
</protein>
<dbReference type="Proteomes" id="UP000185911">
    <property type="component" value="Unassembled WGS sequence"/>
</dbReference>
<sequence>MSFQIGVLEMPVNHAGYNNDTTATYTKAKIIKDGGKIHFPAMVPKPIVPHKGPSNTVASVIGMRNNYGGYDAVLVVRNNERLSSFNSPLRTVEDLVNLDPKEKKLENENRLGKGSNARVHNQVMLCGVIVGARFEDGDSPRFHMMMRQDSNINNVIPLVYEARNASALATRIKAGQLTTVDGEYYYRSMPVYELDADGRVKLDADRRPVPVLDENGVPKKRISTYIRCGVPRDPSEFDTDFGSTPPKWIVQMANDMAAYRESERVSREAAAIKRTAAKAATVDLPPARVVATAEDL</sequence>
<name>A0A1Q8Y972_9BURK</name>
<reference evidence="1 2" key="1">
    <citation type="submission" date="2017-01" db="EMBL/GenBank/DDBJ databases">
        <title>Genome sequence of Rhodoferax antarcticus ANT.BR, a psychrophilic purple nonsulfur bacterium from an Antarctic microbial mat.</title>
        <authorList>
            <person name="Baker J."/>
            <person name="Riester C."/>
            <person name="Skinner B."/>
            <person name="Newell A."/>
            <person name="Swingley W."/>
            <person name="Madigan M."/>
            <person name="Jung D."/>
            <person name="Asao M."/>
            <person name="Chen M."/>
            <person name="Loughlin P."/>
            <person name="Pan H."/>
            <person name="Lin S."/>
            <person name="Li N."/>
            <person name="Shaw J."/>
            <person name="Prado M."/>
            <person name="Sherman C."/>
            <person name="Li X."/>
            <person name="Tang J."/>
            <person name="Blankenship R."/>
            <person name="Zhao T."/>
            <person name="Touchman J."/>
            <person name="Sattley M."/>
        </authorList>
    </citation>
    <scope>NUCLEOTIDE SEQUENCE [LARGE SCALE GENOMIC DNA]</scope>
    <source>
        <strain evidence="1 2">ANT.BR</strain>
    </source>
</reference>
<evidence type="ECO:0000313" key="2">
    <source>
        <dbReference type="Proteomes" id="UP000185911"/>
    </source>
</evidence>
<organism evidence="1 2">
    <name type="scientific">Rhodoferax antarcticus ANT.BR</name>
    <dbReference type="NCBI Taxonomy" id="1111071"/>
    <lineage>
        <taxon>Bacteria</taxon>
        <taxon>Pseudomonadati</taxon>
        <taxon>Pseudomonadota</taxon>
        <taxon>Betaproteobacteria</taxon>
        <taxon>Burkholderiales</taxon>
        <taxon>Comamonadaceae</taxon>
        <taxon>Rhodoferax</taxon>
    </lineage>
</organism>
<gene>
    <name evidence="1" type="ORF">BLL52_4180</name>
</gene>
<evidence type="ECO:0000313" key="1">
    <source>
        <dbReference type="EMBL" id="OLP04606.1"/>
    </source>
</evidence>
<proteinExistence type="predicted"/>
<keyword evidence="2" id="KW-1185">Reference proteome</keyword>
<accession>A0A1Q8Y972</accession>
<dbReference type="EMBL" id="MSYM01000020">
    <property type="protein sequence ID" value="OLP04606.1"/>
    <property type="molecule type" value="Genomic_DNA"/>
</dbReference>
<dbReference type="AlphaFoldDB" id="A0A1Q8Y972"/>
<comment type="caution">
    <text evidence="1">The sequence shown here is derived from an EMBL/GenBank/DDBJ whole genome shotgun (WGS) entry which is preliminary data.</text>
</comment>